<feature type="region of interest" description="Disordered" evidence="1">
    <location>
        <begin position="50"/>
        <end position="79"/>
    </location>
</feature>
<dbReference type="EMBL" id="RDQH01000341">
    <property type="protein sequence ID" value="RXH74617.1"/>
    <property type="molecule type" value="Genomic_DNA"/>
</dbReference>
<evidence type="ECO:0000313" key="2">
    <source>
        <dbReference type="EMBL" id="RXH74617.1"/>
    </source>
</evidence>
<name>A0A498HYG0_MALDO</name>
<proteinExistence type="predicted"/>
<comment type="caution">
    <text evidence="2">The sequence shown here is derived from an EMBL/GenBank/DDBJ whole genome shotgun (WGS) entry which is preliminary data.</text>
</comment>
<evidence type="ECO:0000313" key="3">
    <source>
        <dbReference type="Proteomes" id="UP000290289"/>
    </source>
</evidence>
<dbReference type="Proteomes" id="UP000290289">
    <property type="component" value="Chromosome 15"/>
</dbReference>
<gene>
    <name evidence="2" type="ORF">DVH24_029338</name>
</gene>
<dbReference type="AlphaFoldDB" id="A0A498HYG0"/>
<protein>
    <submittedName>
        <fullName evidence="2">Uncharacterized protein</fullName>
    </submittedName>
</protein>
<keyword evidence="3" id="KW-1185">Reference proteome</keyword>
<accession>A0A498HYG0</accession>
<sequence>MTAPRSVPLPHTTSATAPAEIDSRPANLFGLVDSVSPRVSHAPVSSTSLVVLPASTRRGHRHPRMPDMTSTSTTDVSGS</sequence>
<organism evidence="2 3">
    <name type="scientific">Malus domestica</name>
    <name type="common">Apple</name>
    <name type="synonym">Pyrus malus</name>
    <dbReference type="NCBI Taxonomy" id="3750"/>
    <lineage>
        <taxon>Eukaryota</taxon>
        <taxon>Viridiplantae</taxon>
        <taxon>Streptophyta</taxon>
        <taxon>Embryophyta</taxon>
        <taxon>Tracheophyta</taxon>
        <taxon>Spermatophyta</taxon>
        <taxon>Magnoliopsida</taxon>
        <taxon>eudicotyledons</taxon>
        <taxon>Gunneridae</taxon>
        <taxon>Pentapetalae</taxon>
        <taxon>rosids</taxon>
        <taxon>fabids</taxon>
        <taxon>Rosales</taxon>
        <taxon>Rosaceae</taxon>
        <taxon>Amygdaloideae</taxon>
        <taxon>Maleae</taxon>
        <taxon>Malus</taxon>
    </lineage>
</organism>
<evidence type="ECO:0000256" key="1">
    <source>
        <dbReference type="SAM" id="MobiDB-lite"/>
    </source>
</evidence>
<feature type="region of interest" description="Disordered" evidence="1">
    <location>
        <begin position="1"/>
        <end position="22"/>
    </location>
</feature>
<feature type="compositionally biased region" description="Polar residues" evidence="1">
    <location>
        <begin position="68"/>
        <end position="79"/>
    </location>
</feature>
<reference evidence="2 3" key="1">
    <citation type="submission" date="2018-10" db="EMBL/GenBank/DDBJ databases">
        <title>A high-quality apple genome assembly.</title>
        <authorList>
            <person name="Hu J."/>
        </authorList>
    </citation>
    <scope>NUCLEOTIDE SEQUENCE [LARGE SCALE GENOMIC DNA]</scope>
    <source>
        <strain evidence="3">cv. HFTH1</strain>
        <tissue evidence="2">Young leaf</tissue>
    </source>
</reference>